<proteinExistence type="predicted"/>
<gene>
    <name evidence="1" type="ORF">MSAN_02044800</name>
</gene>
<protein>
    <submittedName>
        <fullName evidence="1">Uncharacterized protein</fullName>
    </submittedName>
</protein>
<name>A0A8H7CMZ3_9AGAR</name>
<evidence type="ECO:0000313" key="2">
    <source>
        <dbReference type="Proteomes" id="UP000623467"/>
    </source>
</evidence>
<organism evidence="1 2">
    <name type="scientific">Mycena sanguinolenta</name>
    <dbReference type="NCBI Taxonomy" id="230812"/>
    <lineage>
        <taxon>Eukaryota</taxon>
        <taxon>Fungi</taxon>
        <taxon>Dikarya</taxon>
        <taxon>Basidiomycota</taxon>
        <taxon>Agaricomycotina</taxon>
        <taxon>Agaricomycetes</taxon>
        <taxon>Agaricomycetidae</taxon>
        <taxon>Agaricales</taxon>
        <taxon>Marasmiineae</taxon>
        <taxon>Mycenaceae</taxon>
        <taxon>Mycena</taxon>
    </lineage>
</organism>
<dbReference type="EMBL" id="JACAZH010000026">
    <property type="protein sequence ID" value="KAF7341892.1"/>
    <property type="molecule type" value="Genomic_DNA"/>
</dbReference>
<comment type="caution">
    <text evidence="1">The sequence shown here is derived from an EMBL/GenBank/DDBJ whole genome shotgun (WGS) entry which is preliminary data.</text>
</comment>
<dbReference type="OrthoDB" id="3069162at2759"/>
<keyword evidence="2" id="KW-1185">Reference proteome</keyword>
<sequence>MSSNSLPALLAKALARNAQANDSLYIALRRPDAKGASREYFEYLDPILKIANQAHKDTHAAYDAANAAAAPIIRDILAHNGVFPASAGLDALVSAMHSESFANLAQLGDAHFSGEIILALRSAWRAHHQLALHTSDFLELNDQVARHILACVTFGDVAKILEDELHVPDQTFYSAWSFWRSSREVPDPAIAPNGLCDAFQNITLS</sequence>
<reference evidence="1" key="1">
    <citation type="submission" date="2020-05" db="EMBL/GenBank/DDBJ databases">
        <title>Mycena genomes resolve the evolution of fungal bioluminescence.</title>
        <authorList>
            <person name="Tsai I.J."/>
        </authorList>
    </citation>
    <scope>NUCLEOTIDE SEQUENCE</scope>
    <source>
        <strain evidence="1">160909Yilan</strain>
    </source>
</reference>
<dbReference type="Proteomes" id="UP000623467">
    <property type="component" value="Unassembled WGS sequence"/>
</dbReference>
<accession>A0A8H7CMZ3</accession>
<evidence type="ECO:0000313" key="1">
    <source>
        <dbReference type="EMBL" id="KAF7341892.1"/>
    </source>
</evidence>
<dbReference type="AlphaFoldDB" id="A0A8H7CMZ3"/>